<dbReference type="PRINTS" id="PR00301">
    <property type="entry name" value="HEATSHOCK70"/>
</dbReference>
<dbReference type="Pfam" id="PF00012">
    <property type="entry name" value="HSP70"/>
    <property type="match status" value="1"/>
</dbReference>
<dbReference type="InterPro" id="IPR018181">
    <property type="entry name" value="Heat_shock_70_CS"/>
</dbReference>
<evidence type="ECO:0000313" key="3">
    <source>
        <dbReference type="EMBL" id="CBK24427.2"/>
    </source>
</evidence>
<dbReference type="AlphaFoldDB" id="D8M8N8"/>
<dbReference type="GeneID" id="24922897"/>
<dbReference type="InterPro" id="IPR013126">
    <property type="entry name" value="Hsp_70_fam"/>
</dbReference>
<organism evidence="3">
    <name type="scientific">Blastocystis hominis</name>
    <dbReference type="NCBI Taxonomy" id="12968"/>
    <lineage>
        <taxon>Eukaryota</taxon>
        <taxon>Sar</taxon>
        <taxon>Stramenopiles</taxon>
        <taxon>Bigyra</taxon>
        <taxon>Opalozoa</taxon>
        <taxon>Opalinata</taxon>
        <taxon>Blastocystidae</taxon>
        <taxon>Blastocystis</taxon>
    </lineage>
</organism>
<dbReference type="PANTHER" id="PTHR19375">
    <property type="entry name" value="HEAT SHOCK PROTEIN 70KDA"/>
    <property type="match status" value="1"/>
</dbReference>
<dbReference type="GO" id="GO:0005524">
    <property type="term" value="F:ATP binding"/>
    <property type="evidence" value="ECO:0007669"/>
    <property type="project" value="UniProtKB-KW"/>
</dbReference>
<dbReference type="SUPFAM" id="SSF53067">
    <property type="entry name" value="Actin-like ATPase domain"/>
    <property type="match status" value="2"/>
</dbReference>
<dbReference type="Proteomes" id="UP000008312">
    <property type="component" value="Unassembled WGS sequence"/>
</dbReference>
<dbReference type="Gene3D" id="3.30.420.40">
    <property type="match status" value="2"/>
</dbReference>
<dbReference type="InterPro" id="IPR043129">
    <property type="entry name" value="ATPase_NBD"/>
</dbReference>
<evidence type="ECO:0000313" key="4">
    <source>
        <dbReference type="Proteomes" id="UP000008312"/>
    </source>
</evidence>
<keyword evidence="1" id="KW-0547">Nucleotide-binding</keyword>
<evidence type="ECO:0000256" key="2">
    <source>
        <dbReference type="ARBA" id="ARBA00022840"/>
    </source>
</evidence>
<dbReference type="EMBL" id="FN668688">
    <property type="protein sequence ID" value="CBK24427.2"/>
    <property type="molecule type" value="Genomic_DNA"/>
</dbReference>
<evidence type="ECO:0000256" key="1">
    <source>
        <dbReference type="ARBA" id="ARBA00022741"/>
    </source>
</evidence>
<name>D8M8N8_BLAHO</name>
<dbReference type="RefSeq" id="XP_012898475.1">
    <property type="nucleotide sequence ID" value="XM_013043021.1"/>
</dbReference>
<keyword evidence="2" id="KW-0067">ATP-binding</keyword>
<evidence type="ECO:0008006" key="5">
    <source>
        <dbReference type="Google" id="ProtNLM"/>
    </source>
</evidence>
<dbReference type="InParanoid" id="D8M8N8"/>
<dbReference type="PROSITE" id="PS00297">
    <property type="entry name" value="HSP70_1"/>
    <property type="match status" value="1"/>
</dbReference>
<reference evidence="3" key="1">
    <citation type="submission" date="2010-02" db="EMBL/GenBank/DDBJ databases">
        <title>Sequencing and annotation of the Blastocystis hominis genome.</title>
        <authorList>
            <person name="Wincker P."/>
        </authorList>
    </citation>
    <scope>NUCLEOTIDE SEQUENCE</scope>
    <source>
        <strain evidence="3">Singapore isolate B</strain>
    </source>
</reference>
<protein>
    <recommendedName>
        <fullName evidence="5">Heat shock protein 70</fullName>
    </recommendedName>
</protein>
<gene>
    <name evidence="3" type="ORF">GSBLH_T00006773001</name>
</gene>
<proteinExistence type="predicted"/>
<dbReference type="Gene3D" id="3.90.640.10">
    <property type="entry name" value="Actin, Chain A, domain 4"/>
    <property type="match status" value="1"/>
</dbReference>
<keyword evidence="4" id="KW-1185">Reference proteome</keyword>
<dbReference type="OrthoDB" id="6718630at2759"/>
<sequence length="263" mass="29400">MPEYIVAIDLGTSNCCVSYANTESKEVRALDFWGKNIYPSVVYYKPDGTYESGQSAVIRYRRNDGVVNYMKRILAKKNKDIPQQVIDSCKSEVVSGPKGFAAFKVNGSIKLPEDVLTDLVRSMRERLIEVLSEEAGEVIVKKVIVTIPSNYVQDPIVYTKHIITNAGFNCKVTTLPEPVAACMAYNITDMTDSGHFMVFDIGGGTCDVALLSLNGSQFDVKDHVGNDIAGAVFDNLIREWPRKYFLTYVEKQKNSYRLLVHLT</sequence>
<accession>D8M8N8</accession>
<dbReference type="GO" id="GO:0140662">
    <property type="term" value="F:ATP-dependent protein folding chaperone"/>
    <property type="evidence" value="ECO:0007669"/>
    <property type="project" value="InterPro"/>
</dbReference>